<reference evidence="1 2" key="1">
    <citation type="submission" date="2019-12" db="EMBL/GenBank/DDBJ databases">
        <title>Spirosoma sp. HMF4905 genome sequencing and assembly.</title>
        <authorList>
            <person name="Kang H."/>
            <person name="Cha I."/>
            <person name="Kim H."/>
            <person name="Joh K."/>
        </authorList>
    </citation>
    <scope>NUCLEOTIDE SEQUENCE [LARGE SCALE GENOMIC DNA]</scope>
    <source>
        <strain evidence="1 2">HMF4905</strain>
    </source>
</reference>
<accession>A0A7K1S9N4</accession>
<keyword evidence="2" id="KW-1185">Reference proteome</keyword>
<dbReference type="Proteomes" id="UP000436006">
    <property type="component" value="Unassembled WGS sequence"/>
</dbReference>
<dbReference type="AlphaFoldDB" id="A0A7K1S9N4"/>
<name>A0A7K1S9N4_9BACT</name>
<gene>
    <name evidence="1" type="ORF">GO755_10555</name>
</gene>
<dbReference type="EMBL" id="WPIN01000003">
    <property type="protein sequence ID" value="MVM30475.1"/>
    <property type="molecule type" value="Genomic_DNA"/>
</dbReference>
<sequence>MGETSSLRQHIHTRIVEYCDYHGASTQEAYNYLYKRMYEVYSVSVYRLIRIGKESVLDAIERYGQLDHLYTLVMSELHYAEE</sequence>
<proteinExistence type="predicted"/>
<evidence type="ECO:0008006" key="3">
    <source>
        <dbReference type="Google" id="ProtNLM"/>
    </source>
</evidence>
<dbReference type="RefSeq" id="WP_157584704.1">
    <property type="nucleotide sequence ID" value="NZ_WPIN01000003.1"/>
</dbReference>
<evidence type="ECO:0000313" key="1">
    <source>
        <dbReference type="EMBL" id="MVM30475.1"/>
    </source>
</evidence>
<protein>
    <recommendedName>
        <fullName evidence="3">DUF3791 domain-containing protein</fullName>
    </recommendedName>
</protein>
<evidence type="ECO:0000313" key="2">
    <source>
        <dbReference type="Proteomes" id="UP000436006"/>
    </source>
</evidence>
<organism evidence="1 2">
    <name type="scientific">Spirosoma arboris</name>
    <dbReference type="NCBI Taxonomy" id="2682092"/>
    <lineage>
        <taxon>Bacteria</taxon>
        <taxon>Pseudomonadati</taxon>
        <taxon>Bacteroidota</taxon>
        <taxon>Cytophagia</taxon>
        <taxon>Cytophagales</taxon>
        <taxon>Cytophagaceae</taxon>
        <taxon>Spirosoma</taxon>
    </lineage>
</organism>
<comment type="caution">
    <text evidence="1">The sequence shown here is derived from an EMBL/GenBank/DDBJ whole genome shotgun (WGS) entry which is preliminary data.</text>
</comment>